<feature type="transmembrane region" description="Helical" evidence="19">
    <location>
        <begin position="176"/>
        <end position="208"/>
    </location>
</feature>
<reference evidence="20 21" key="1">
    <citation type="submission" date="2011-11" db="EMBL/GenBank/DDBJ databases">
        <title>The Noncontiguous Finished genome of Jonquetella anthropi DSM 22815.</title>
        <authorList>
            <consortium name="US DOE Joint Genome Institute (JGI-PGF)"/>
            <person name="Lucas S."/>
            <person name="Copeland A."/>
            <person name="Lapidus A."/>
            <person name="Glavina del Rio T."/>
            <person name="Dalin E."/>
            <person name="Tice H."/>
            <person name="Bruce D."/>
            <person name="Goodwin L."/>
            <person name="Pitluck S."/>
            <person name="Peters L."/>
            <person name="Mikhailova N."/>
            <person name="Held B."/>
            <person name="Kyrpides N."/>
            <person name="Mavromatis K."/>
            <person name="Ivanova N."/>
            <person name="Markowitz V."/>
            <person name="Cheng J.-F."/>
            <person name="Hugenholtz P."/>
            <person name="Woyke T."/>
            <person name="Wu D."/>
            <person name="Gronow S."/>
            <person name="Wellnitz S."/>
            <person name="Brambilla E."/>
            <person name="Klenk H.-P."/>
            <person name="Eisen J.A."/>
        </authorList>
    </citation>
    <scope>NUCLEOTIDE SEQUENCE [LARGE SCALE GENOMIC DNA]</scope>
    <source>
        <strain evidence="20 21">DSM 22815</strain>
    </source>
</reference>
<keyword evidence="7 19" id="KW-1003">Cell membrane</keyword>
<feature type="transmembrane region" description="Helical" evidence="19">
    <location>
        <begin position="58"/>
        <end position="78"/>
    </location>
</feature>
<dbReference type="HAMAP" id="MF_00719">
    <property type="entry name" value="CobS"/>
    <property type="match status" value="1"/>
</dbReference>
<evidence type="ECO:0000256" key="18">
    <source>
        <dbReference type="ARBA" id="ARBA00049504"/>
    </source>
</evidence>
<protein>
    <recommendedName>
        <fullName evidence="6 19">Adenosylcobinamide-GDP ribazoletransferase</fullName>
        <ecNumber evidence="5 19">2.7.8.26</ecNumber>
    </recommendedName>
    <alternativeName>
        <fullName evidence="16 19">Cobalamin synthase</fullName>
    </alternativeName>
    <alternativeName>
        <fullName evidence="15 19">Cobalamin-5'-phosphate synthase</fullName>
    </alternativeName>
</protein>
<keyword evidence="10 19" id="KW-0812">Transmembrane</keyword>
<dbReference type="GO" id="GO:0005886">
    <property type="term" value="C:plasma membrane"/>
    <property type="evidence" value="ECO:0007669"/>
    <property type="project" value="UniProtKB-SubCell"/>
</dbReference>
<dbReference type="Pfam" id="PF02654">
    <property type="entry name" value="CobS"/>
    <property type="match status" value="1"/>
</dbReference>
<evidence type="ECO:0000313" key="21">
    <source>
        <dbReference type="Proteomes" id="UP000003806"/>
    </source>
</evidence>
<feature type="transmembrane region" description="Helical" evidence="19">
    <location>
        <begin position="33"/>
        <end position="51"/>
    </location>
</feature>
<evidence type="ECO:0000256" key="1">
    <source>
        <dbReference type="ARBA" id="ARBA00001946"/>
    </source>
</evidence>
<organism evidence="20 21">
    <name type="scientific">Jonquetella anthropi DSM 22815</name>
    <dbReference type="NCBI Taxonomy" id="885272"/>
    <lineage>
        <taxon>Bacteria</taxon>
        <taxon>Thermotogati</taxon>
        <taxon>Synergistota</taxon>
        <taxon>Synergistia</taxon>
        <taxon>Synergistales</taxon>
        <taxon>Dethiosulfovibrionaceae</taxon>
        <taxon>Jonquetella</taxon>
    </lineage>
</organism>
<accession>H0UIW8</accession>
<evidence type="ECO:0000256" key="10">
    <source>
        <dbReference type="ARBA" id="ARBA00022692"/>
    </source>
</evidence>
<keyword evidence="11 19" id="KW-0460">Magnesium</keyword>
<dbReference type="GO" id="GO:0009236">
    <property type="term" value="P:cobalamin biosynthetic process"/>
    <property type="evidence" value="ECO:0007669"/>
    <property type="project" value="UniProtKB-UniRule"/>
</dbReference>
<keyword evidence="9 19" id="KW-0808">Transferase</keyword>
<dbReference type="OrthoDB" id="9794626at2"/>
<evidence type="ECO:0000256" key="11">
    <source>
        <dbReference type="ARBA" id="ARBA00022842"/>
    </source>
</evidence>
<feature type="transmembrane region" description="Helical" evidence="19">
    <location>
        <begin position="106"/>
        <end position="128"/>
    </location>
</feature>
<dbReference type="PANTHER" id="PTHR34148:SF1">
    <property type="entry name" value="ADENOSYLCOBINAMIDE-GDP RIBAZOLETRANSFERASE"/>
    <property type="match status" value="1"/>
</dbReference>
<evidence type="ECO:0000256" key="17">
    <source>
        <dbReference type="ARBA" id="ARBA00048623"/>
    </source>
</evidence>
<evidence type="ECO:0000256" key="13">
    <source>
        <dbReference type="ARBA" id="ARBA00023136"/>
    </source>
</evidence>
<evidence type="ECO:0000256" key="7">
    <source>
        <dbReference type="ARBA" id="ARBA00022475"/>
    </source>
</evidence>
<dbReference type="UniPathway" id="UPA00148">
    <property type="reaction ID" value="UER00238"/>
</dbReference>
<dbReference type="HOGENOM" id="CLU_057426_1_2_0"/>
<dbReference type="GO" id="GO:0051073">
    <property type="term" value="F:adenosylcobinamide-GDP ribazoletransferase activity"/>
    <property type="evidence" value="ECO:0007669"/>
    <property type="project" value="UniProtKB-UniRule"/>
</dbReference>
<proteinExistence type="inferred from homology"/>
<evidence type="ECO:0000256" key="16">
    <source>
        <dbReference type="ARBA" id="ARBA00032853"/>
    </source>
</evidence>
<dbReference type="EMBL" id="CM001376">
    <property type="protein sequence ID" value="EHM12762.1"/>
    <property type="molecule type" value="Genomic_DNA"/>
</dbReference>
<evidence type="ECO:0000256" key="2">
    <source>
        <dbReference type="ARBA" id="ARBA00004651"/>
    </source>
</evidence>
<evidence type="ECO:0000256" key="5">
    <source>
        <dbReference type="ARBA" id="ARBA00013200"/>
    </source>
</evidence>
<dbReference type="eggNOG" id="COG0368">
    <property type="taxonomic scope" value="Bacteria"/>
</dbReference>
<keyword evidence="8 19" id="KW-0169">Cobalamin biosynthesis</keyword>
<dbReference type="EC" id="2.7.8.26" evidence="5 19"/>
<dbReference type="STRING" id="885272.JonanDRAFT_0343"/>
<keyword evidence="13 19" id="KW-0472">Membrane</keyword>
<comment type="similarity">
    <text evidence="4 19">Belongs to the CobS family.</text>
</comment>
<feature type="transmembrane region" description="Helical" evidence="19">
    <location>
        <begin position="135"/>
        <end position="156"/>
    </location>
</feature>
<comment type="catalytic activity">
    <reaction evidence="18 19">
        <text>alpha-ribazole 5'-phosphate + adenosylcob(III)inamide-GDP = adenosylcob(III)alamin 5'-phosphate + GMP + H(+)</text>
        <dbReference type="Rhea" id="RHEA:23560"/>
        <dbReference type="ChEBI" id="CHEBI:15378"/>
        <dbReference type="ChEBI" id="CHEBI:57918"/>
        <dbReference type="ChEBI" id="CHEBI:58115"/>
        <dbReference type="ChEBI" id="CHEBI:60487"/>
        <dbReference type="ChEBI" id="CHEBI:60493"/>
        <dbReference type="EC" id="2.7.8.26"/>
    </reaction>
</comment>
<evidence type="ECO:0000256" key="14">
    <source>
        <dbReference type="ARBA" id="ARBA00025228"/>
    </source>
</evidence>
<evidence type="ECO:0000256" key="3">
    <source>
        <dbReference type="ARBA" id="ARBA00004663"/>
    </source>
</evidence>
<dbReference type="InterPro" id="IPR003805">
    <property type="entry name" value="CobS"/>
</dbReference>
<dbReference type="PANTHER" id="PTHR34148">
    <property type="entry name" value="ADENOSYLCOBINAMIDE-GDP RIBAZOLETRANSFERASE"/>
    <property type="match status" value="1"/>
</dbReference>
<comment type="catalytic activity">
    <reaction evidence="17 19">
        <text>alpha-ribazole + adenosylcob(III)inamide-GDP = adenosylcob(III)alamin + GMP + H(+)</text>
        <dbReference type="Rhea" id="RHEA:16049"/>
        <dbReference type="ChEBI" id="CHEBI:10329"/>
        <dbReference type="ChEBI" id="CHEBI:15378"/>
        <dbReference type="ChEBI" id="CHEBI:18408"/>
        <dbReference type="ChEBI" id="CHEBI:58115"/>
        <dbReference type="ChEBI" id="CHEBI:60487"/>
        <dbReference type="EC" id="2.7.8.26"/>
    </reaction>
</comment>
<name>H0UIW8_9BACT</name>
<sequence length="243" mass="24802">MIRSLIASLQFLTRLPIPGQFEADELGRSINLFAVGGLVIGAAAGGVSYLLQRLGCPWTIRAVCITVFLAGVTGGMHLDGVADTFDGLMSGKRGEKLLEVMRDSRIGTMGAVALWAVLSLKAASIAAIPDPLTALLLACGAGRACLTGGLAFFPYAGGGLAAAFAPHAKKNWAGGVWLILLEVGLIFGSSSLAVFVALACAAGTAFCLDLRCQRLLGGITGDVLGASCETAEAVCLAVYALLS</sequence>
<evidence type="ECO:0000256" key="19">
    <source>
        <dbReference type="HAMAP-Rule" id="MF_00719"/>
    </source>
</evidence>
<gene>
    <name evidence="19" type="primary">cobS</name>
    <name evidence="20" type="ORF">JonanDRAFT_0343</name>
</gene>
<evidence type="ECO:0000313" key="20">
    <source>
        <dbReference type="EMBL" id="EHM12762.1"/>
    </source>
</evidence>
<comment type="subcellular location">
    <subcellularLocation>
        <location evidence="2 19">Cell membrane</location>
        <topology evidence="2 19">Multi-pass membrane protein</topology>
    </subcellularLocation>
</comment>
<evidence type="ECO:0000256" key="12">
    <source>
        <dbReference type="ARBA" id="ARBA00022989"/>
    </source>
</evidence>
<evidence type="ECO:0000256" key="6">
    <source>
        <dbReference type="ARBA" id="ARBA00015850"/>
    </source>
</evidence>
<keyword evidence="21" id="KW-1185">Reference proteome</keyword>
<dbReference type="NCBIfam" id="TIGR00317">
    <property type="entry name" value="cobS"/>
    <property type="match status" value="1"/>
</dbReference>
<dbReference type="Proteomes" id="UP000003806">
    <property type="component" value="Chromosome"/>
</dbReference>
<evidence type="ECO:0000256" key="15">
    <source>
        <dbReference type="ARBA" id="ARBA00032605"/>
    </source>
</evidence>
<evidence type="ECO:0000256" key="8">
    <source>
        <dbReference type="ARBA" id="ARBA00022573"/>
    </source>
</evidence>
<keyword evidence="12 19" id="KW-1133">Transmembrane helix</keyword>
<comment type="pathway">
    <text evidence="3 19">Cofactor biosynthesis; adenosylcobalamin biosynthesis; adenosylcobalamin from cob(II)yrinate a,c-diamide: step 7/7.</text>
</comment>
<evidence type="ECO:0000256" key="9">
    <source>
        <dbReference type="ARBA" id="ARBA00022679"/>
    </source>
</evidence>
<dbReference type="RefSeq" id="WP_008520219.1">
    <property type="nucleotide sequence ID" value="NZ_CM001376.1"/>
</dbReference>
<comment type="function">
    <text evidence="14 19">Joins adenosylcobinamide-GDP and alpha-ribazole to generate adenosylcobalamin (Ado-cobalamin). Also synthesizes adenosylcobalamin 5'-phosphate from adenosylcobinamide-GDP and alpha-ribazole 5'-phosphate.</text>
</comment>
<comment type="cofactor">
    <cofactor evidence="1 19">
        <name>Mg(2+)</name>
        <dbReference type="ChEBI" id="CHEBI:18420"/>
    </cofactor>
</comment>
<evidence type="ECO:0000256" key="4">
    <source>
        <dbReference type="ARBA" id="ARBA00010561"/>
    </source>
</evidence>
<dbReference type="AlphaFoldDB" id="H0UIW8"/>
<dbReference type="GO" id="GO:0008818">
    <property type="term" value="F:cobalamin 5'-phosphate synthase activity"/>
    <property type="evidence" value="ECO:0007669"/>
    <property type="project" value="UniProtKB-UniRule"/>
</dbReference>